<keyword evidence="4 6" id="KW-0464">Manganese</keyword>
<dbReference type="STRING" id="1123382.SAMN02745221_01046"/>
<dbReference type="GO" id="GO:0000034">
    <property type="term" value="F:adenine deaminase activity"/>
    <property type="evidence" value="ECO:0007669"/>
    <property type="project" value="UniProtKB-UniRule"/>
</dbReference>
<proteinExistence type="inferred from homology"/>
<evidence type="ECO:0000259" key="7">
    <source>
        <dbReference type="Pfam" id="PF01979"/>
    </source>
</evidence>
<feature type="domain" description="Amidohydrolase-related" evidence="7">
    <location>
        <begin position="63"/>
        <end position="345"/>
    </location>
</feature>
<evidence type="ECO:0000256" key="1">
    <source>
        <dbReference type="ARBA" id="ARBA00006773"/>
    </source>
</evidence>
<evidence type="ECO:0000313" key="9">
    <source>
        <dbReference type="EMBL" id="SHG82459.1"/>
    </source>
</evidence>
<evidence type="ECO:0000256" key="3">
    <source>
        <dbReference type="ARBA" id="ARBA00022801"/>
    </source>
</evidence>
<comment type="cofactor">
    <cofactor evidence="6">
        <name>Mn(2+)</name>
        <dbReference type="ChEBI" id="CHEBI:29035"/>
    </cofactor>
</comment>
<dbReference type="InterPro" id="IPR011059">
    <property type="entry name" value="Metal-dep_hydrolase_composite"/>
</dbReference>
<protein>
    <recommendedName>
        <fullName evidence="2 6">Adenine deaminase</fullName>
        <shortName evidence="6">Adenase</shortName>
        <shortName evidence="6">Adenine aminase</shortName>
        <ecNumber evidence="2 6">3.5.4.2</ecNumber>
    </recommendedName>
</protein>
<dbReference type="InterPro" id="IPR026912">
    <property type="entry name" value="Adenine_deam_C"/>
</dbReference>
<dbReference type="NCBIfam" id="TIGR01178">
    <property type="entry name" value="ade"/>
    <property type="match status" value="1"/>
</dbReference>
<gene>
    <name evidence="6" type="primary">ade</name>
    <name evidence="9" type="ORF">SAMN02745221_01046</name>
</gene>
<evidence type="ECO:0000256" key="6">
    <source>
        <dbReference type="HAMAP-Rule" id="MF_01518"/>
    </source>
</evidence>
<dbReference type="InterPro" id="IPR032466">
    <property type="entry name" value="Metal_Hydrolase"/>
</dbReference>
<keyword evidence="10" id="KW-1185">Reference proteome</keyword>
<keyword evidence="3 6" id="KW-0378">Hydrolase</keyword>
<dbReference type="Proteomes" id="UP000242329">
    <property type="component" value="Unassembled WGS sequence"/>
</dbReference>
<sequence length="569" mass="62312">MDMRRVLEVARGEKPADLLLKNGKVVFLPTGEIIEKDIAICEGVIAGLGDYEAYEVIDLNGAYVTPGFIESHVHIESSLVTPLEFLKAVALYGTTTVVADPHEIANVMGLEGIKFMLEDSKNAIIDLFLEVPSCVPATSLETAGAELDEGAVQAALKYPRIVGLGEVMDFPGVVLGDDDLLTKIEKTKAMGMEVAGHAPMIGDKWLNAYLASGVQSDHEVATVEEGLEKLRYGMYVLLRYGSAAKDIFNLYSLVNEKTSEFLLLCADDRHPEDLLNEGHLNMHLSFLVKKGIDPVIALRLATINPARYFGFKDRGIIAPGKLADLNVFEDLEKFTPKMVFKRGRLIVKDGEIADGLKRNLYDSFPNTVHVDVSSLNLDIPARSNKVKAIKLLPHQIITECEIVEPRVEGGLLQADPQRDILKVAVIERHGKNGGMAAGFLTGYGLKKGAIAQTISHDSHNIVAVGVADEAILKVVERLREIKGGIVLWDEEEFYELPLPIGGLMSTLPLEEVKDRLKIILKRAENLGVKPEIDAVLSLGFIALPVIPNLRLSDRGLIDSSKIEFTSLWV</sequence>
<dbReference type="HAMAP" id="MF_01518">
    <property type="entry name" value="Adenine_deamin"/>
    <property type="match status" value="1"/>
</dbReference>
<comment type="similarity">
    <text evidence="1 6">Belongs to the metallo-dependent hydrolases superfamily. Adenine deaminase family.</text>
</comment>
<dbReference type="InterPro" id="IPR006679">
    <property type="entry name" value="Adenine_deam"/>
</dbReference>
<comment type="catalytic activity">
    <reaction evidence="5 6">
        <text>adenine + H2O + H(+) = hypoxanthine + NH4(+)</text>
        <dbReference type="Rhea" id="RHEA:23688"/>
        <dbReference type="ChEBI" id="CHEBI:15377"/>
        <dbReference type="ChEBI" id="CHEBI:15378"/>
        <dbReference type="ChEBI" id="CHEBI:16708"/>
        <dbReference type="ChEBI" id="CHEBI:17368"/>
        <dbReference type="ChEBI" id="CHEBI:28938"/>
        <dbReference type="EC" id="3.5.4.2"/>
    </reaction>
</comment>
<evidence type="ECO:0000256" key="4">
    <source>
        <dbReference type="ARBA" id="ARBA00023211"/>
    </source>
</evidence>
<dbReference type="OrthoDB" id="9775607at2"/>
<dbReference type="SUPFAM" id="SSF51556">
    <property type="entry name" value="Metallo-dependent hydrolases"/>
    <property type="match status" value="1"/>
</dbReference>
<evidence type="ECO:0000259" key="8">
    <source>
        <dbReference type="Pfam" id="PF13382"/>
    </source>
</evidence>
<dbReference type="EC" id="3.5.4.2" evidence="2 6"/>
<dbReference type="EMBL" id="FQWY01000014">
    <property type="protein sequence ID" value="SHG82459.1"/>
    <property type="molecule type" value="Genomic_DNA"/>
</dbReference>
<dbReference type="Pfam" id="PF13382">
    <property type="entry name" value="Adenine_deam_C"/>
    <property type="match status" value="1"/>
</dbReference>
<feature type="domain" description="Adenine deaminase C-terminal" evidence="8">
    <location>
        <begin position="395"/>
        <end position="561"/>
    </location>
</feature>
<evidence type="ECO:0000256" key="5">
    <source>
        <dbReference type="ARBA" id="ARBA00047720"/>
    </source>
</evidence>
<dbReference type="Pfam" id="PF01979">
    <property type="entry name" value="Amidohydro_1"/>
    <property type="match status" value="1"/>
</dbReference>
<reference evidence="10" key="1">
    <citation type="submission" date="2016-11" db="EMBL/GenBank/DDBJ databases">
        <authorList>
            <person name="Varghese N."/>
            <person name="Submissions S."/>
        </authorList>
    </citation>
    <scope>NUCLEOTIDE SEQUENCE [LARGE SCALE GENOMIC DNA]</scope>
    <source>
        <strain evidence="10">DSM 11003</strain>
    </source>
</reference>
<dbReference type="GO" id="GO:0006146">
    <property type="term" value="P:adenine catabolic process"/>
    <property type="evidence" value="ECO:0007669"/>
    <property type="project" value="InterPro"/>
</dbReference>
<dbReference type="Gene3D" id="2.30.40.10">
    <property type="entry name" value="Urease, subunit C, domain 1"/>
    <property type="match status" value="1"/>
</dbReference>
<evidence type="ECO:0000313" key="10">
    <source>
        <dbReference type="Proteomes" id="UP000242329"/>
    </source>
</evidence>
<dbReference type="CDD" id="cd01295">
    <property type="entry name" value="AdeC"/>
    <property type="match status" value="1"/>
</dbReference>
<dbReference type="InterPro" id="IPR006680">
    <property type="entry name" value="Amidohydro-rel"/>
</dbReference>
<name>A0A1M5MZU9_9FIRM</name>
<dbReference type="Gene3D" id="3.20.20.140">
    <property type="entry name" value="Metal-dependent hydrolases"/>
    <property type="match status" value="1"/>
</dbReference>
<organism evidence="9 10">
    <name type="scientific">Thermosyntropha lipolytica DSM 11003</name>
    <dbReference type="NCBI Taxonomy" id="1123382"/>
    <lineage>
        <taxon>Bacteria</taxon>
        <taxon>Bacillati</taxon>
        <taxon>Bacillota</taxon>
        <taxon>Clostridia</taxon>
        <taxon>Eubacteriales</taxon>
        <taxon>Syntrophomonadaceae</taxon>
        <taxon>Thermosyntropha</taxon>
    </lineage>
</organism>
<accession>A0A1M5MZU9</accession>
<evidence type="ECO:0000256" key="2">
    <source>
        <dbReference type="ARBA" id="ARBA00012782"/>
    </source>
</evidence>
<dbReference type="PANTHER" id="PTHR11113:SF2">
    <property type="entry name" value="ADENINE DEAMINASE"/>
    <property type="match status" value="1"/>
</dbReference>
<dbReference type="AlphaFoldDB" id="A0A1M5MZU9"/>
<dbReference type="PANTHER" id="PTHR11113">
    <property type="entry name" value="N-ACETYLGLUCOSAMINE-6-PHOSPHATE DEACETYLASE"/>
    <property type="match status" value="1"/>
</dbReference>
<dbReference type="SUPFAM" id="SSF51338">
    <property type="entry name" value="Composite domain of metallo-dependent hydrolases"/>
    <property type="match status" value="1"/>
</dbReference>